<dbReference type="SUPFAM" id="SSF51695">
    <property type="entry name" value="PLC-like phosphodiesterases"/>
    <property type="match status" value="1"/>
</dbReference>
<accession>A0ABY4Y7S7</accession>
<sequence length="255" mass="28407">MSLIFLEKMLDAYFALLPRKKPQLEQVSAARIIAHRGAHDHAHGVMENTLTAFRLAAQAGCWGIELDVHATADQVLVVNHDPTLKRLWGRDLTIAEVSFSELRAHVPQIPTLAEVVAEFGGRLHLFIELKVPLPNEDALLASLHDLTPVTDYHLLSLKDECFQCLSHVPKQALLLVAVHNNVGTFCDLSLSQHYGGVLGHYLLITNKSVHRLVAAQQIVGVGFVDSKNSLYRELNRGISWIFTNQINRISPLLKQ</sequence>
<reference evidence="2" key="1">
    <citation type="submission" date="2021-03" db="EMBL/GenBank/DDBJ databases">
        <title>Legionella lytica PCM 2298.</title>
        <authorList>
            <person name="Koper P."/>
        </authorList>
    </citation>
    <scope>NUCLEOTIDE SEQUENCE</scope>
    <source>
        <strain evidence="2">PCM 2298</strain>
    </source>
</reference>
<organism evidence="2 3">
    <name type="scientific">Legionella lytica</name>
    <dbReference type="NCBI Taxonomy" id="96232"/>
    <lineage>
        <taxon>Bacteria</taxon>
        <taxon>Pseudomonadati</taxon>
        <taxon>Pseudomonadota</taxon>
        <taxon>Gammaproteobacteria</taxon>
        <taxon>Legionellales</taxon>
        <taxon>Legionellaceae</taxon>
        <taxon>Legionella</taxon>
    </lineage>
</organism>
<keyword evidence="3" id="KW-1185">Reference proteome</keyword>
<gene>
    <name evidence="2" type="ORF">J2N86_13435</name>
</gene>
<dbReference type="EMBL" id="CP071527">
    <property type="protein sequence ID" value="USQ13661.1"/>
    <property type="molecule type" value="Genomic_DNA"/>
</dbReference>
<dbReference type="Gene3D" id="3.20.20.190">
    <property type="entry name" value="Phosphatidylinositol (PI) phosphodiesterase"/>
    <property type="match status" value="1"/>
</dbReference>
<name>A0ABY4Y7S7_9GAMM</name>
<evidence type="ECO:0000259" key="1">
    <source>
        <dbReference type="PROSITE" id="PS51704"/>
    </source>
</evidence>
<dbReference type="InterPro" id="IPR017946">
    <property type="entry name" value="PLC-like_Pdiesterase_TIM-brl"/>
</dbReference>
<dbReference type="Proteomes" id="UP001057474">
    <property type="component" value="Chromosome"/>
</dbReference>
<dbReference type="Pfam" id="PF03009">
    <property type="entry name" value="GDPD"/>
    <property type="match status" value="1"/>
</dbReference>
<dbReference type="PANTHER" id="PTHR46211">
    <property type="entry name" value="GLYCEROPHOSPHORYL DIESTER PHOSPHODIESTERASE"/>
    <property type="match status" value="1"/>
</dbReference>
<dbReference type="PROSITE" id="PS51704">
    <property type="entry name" value="GP_PDE"/>
    <property type="match status" value="1"/>
</dbReference>
<feature type="domain" description="GP-PDE" evidence="1">
    <location>
        <begin position="30"/>
        <end position="253"/>
    </location>
</feature>
<proteinExistence type="predicted"/>
<evidence type="ECO:0000313" key="3">
    <source>
        <dbReference type="Proteomes" id="UP001057474"/>
    </source>
</evidence>
<dbReference type="RefSeq" id="WP_252579968.1">
    <property type="nucleotide sequence ID" value="NZ_CP071527.1"/>
</dbReference>
<evidence type="ECO:0000313" key="2">
    <source>
        <dbReference type="EMBL" id="USQ13661.1"/>
    </source>
</evidence>
<dbReference type="PANTHER" id="PTHR46211:SF1">
    <property type="entry name" value="GLYCEROPHOSPHODIESTER PHOSPHODIESTERASE, CYTOPLASMIC"/>
    <property type="match status" value="1"/>
</dbReference>
<protein>
    <submittedName>
        <fullName evidence="2">Glycerophosphodiester phosphodiesterase</fullName>
    </submittedName>
</protein>
<dbReference type="InterPro" id="IPR030395">
    <property type="entry name" value="GP_PDE_dom"/>
</dbReference>